<dbReference type="Pfam" id="PF24924">
    <property type="entry name" value="DUF7745"/>
    <property type="match status" value="1"/>
</dbReference>
<dbReference type="PANTHER" id="PTHR48200:SF1">
    <property type="entry name" value="AMINOTRANSFERASE-LIKE PLANT MOBILE DOMAIN-CONTAINING PROTEIN"/>
    <property type="match status" value="1"/>
</dbReference>
<organism evidence="2 3">
    <name type="scientific">Gossypium arboreum</name>
    <name type="common">Tree cotton</name>
    <name type="synonym">Gossypium nanking</name>
    <dbReference type="NCBI Taxonomy" id="29729"/>
    <lineage>
        <taxon>Eukaryota</taxon>
        <taxon>Viridiplantae</taxon>
        <taxon>Streptophyta</taxon>
        <taxon>Embryophyta</taxon>
        <taxon>Tracheophyta</taxon>
        <taxon>Spermatophyta</taxon>
        <taxon>Magnoliopsida</taxon>
        <taxon>eudicotyledons</taxon>
        <taxon>Gunneridae</taxon>
        <taxon>Pentapetalae</taxon>
        <taxon>rosids</taxon>
        <taxon>malvids</taxon>
        <taxon>Malvales</taxon>
        <taxon>Malvaceae</taxon>
        <taxon>Malvoideae</taxon>
        <taxon>Gossypium</taxon>
    </lineage>
</organism>
<dbReference type="PANTHER" id="PTHR48200">
    <property type="entry name" value="PROTEIN, PUTATIVE-RELATED"/>
    <property type="match status" value="1"/>
</dbReference>
<comment type="caution">
    <text evidence="2">The sequence shown here is derived from an EMBL/GenBank/DDBJ whole genome shotgun (WGS) entry which is preliminary data.</text>
</comment>
<dbReference type="InterPro" id="IPR056647">
    <property type="entry name" value="DUF7745"/>
</dbReference>
<dbReference type="Proteomes" id="UP001358586">
    <property type="component" value="Chromosome 5"/>
</dbReference>
<reference evidence="2 3" key="1">
    <citation type="submission" date="2023-03" db="EMBL/GenBank/DDBJ databases">
        <title>WGS of Gossypium arboreum.</title>
        <authorList>
            <person name="Yu D."/>
        </authorList>
    </citation>
    <scope>NUCLEOTIDE SEQUENCE [LARGE SCALE GENOMIC DNA]</scope>
    <source>
        <tissue evidence="2">Leaf</tissue>
    </source>
</reference>
<dbReference type="PROSITE" id="PS51257">
    <property type="entry name" value="PROKAR_LIPOPROTEIN"/>
    <property type="match status" value="1"/>
</dbReference>
<feature type="domain" description="DUF7745" evidence="1">
    <location>
        <begin position="9"/>
        <end position="96"/>
    </location>
</feature>
<evidence type="ECO:0000313" key="2">
    <source>
        <dbReference type="EMBL" id="KAK5832874.1"/>
    </source>
</evidence>
<gene>
    <name evidence="2" type="ORF">PVK06_016681</name>
</gene>
<evidence type="ECO:0000313" key="3">
    <source>
        <dbReference type="Proteomes" id="UP001358586"/>
    </source>
</evidence>
<accession>A0ABR0Q147</accession>
<dbReference type="EMBL" id="JARKNE010000005">
    <property type="protein sequence ID" value="KAK5832874.1"/>
    <property type="molecule type" value="Genomic_DNA"/>
</dbReference>
<protein>
    <recommendedName>
        <fullName evidence="1">DUF7745 domain-containing protein</fullName>
    </recommendedName>
</protein>
<name>A0ABR0Q147_GOSAR</name>
<proteinExistence type="predicted"/>
<keyword evidence="3" id="KW-1185">Reference proteome</keyword>
<evidence type="ECO:0000259" key="1">
    <source>
        <dbReference type="Pfam" id="PF24924"/>
    </source>
</evidence>
<sequence>MRSSNYATVDIKVDKHLFRALAQFWNLAYSCFTFRKVDLVPIVGEYTALLRYPKIQIDKAYFRVVNVSTFVKKLMIITRMSEQWVTARIKKKRESKCIP</sequence>